<dbReference type="PANTHER" id="PTHR23403">
    <property type="entry name" value="TREHALASE"/>
    <property type="match status" value="1"/>
</dbReference>
<evidence type="ECO:0000256" key="2">
    <source>
        <dbReference type="ARBA" id="ARBA00022801"/>
    </source>
</evidence>
<dbReference type="EC" id="3.2.1.28" evidence="4"/>
<accession>A0AAV0BP30</accession>
<dbReference type="PRINTS" id="PR00744">
    <property type="entry name" value="GLHYDRLASE37"/>
</dbReference>
<keyword evidence="3 4" id="KW-0326">Glycosidase</keyword>
<dbReference type="Pfam" id="PF01204">
    <property type="entry name" value="Trehalase"/>
    <property type="match status" value="1"/>
</dbReference>
<dbReference type="InterPro" id="IPR008928">
    <property type="entry name" value="6-hairpin_glycosidase_sf"/>
</dbReference>
<sequence>MRLASLSAVALATSKTVVTSSCNIATNQQLDQLLGNIKLQWPSLLRSELSILDLVDDPKMPIKAGERFKLYVRTLPGSSETPEVIRNRLQSVNPVGDLDRVEVLELPSDGKIHDPTKHGAVYLPYPYVVPGGRFQEMYAWDSFFIAIGLLRDSQIRLARNMIDNYIYQIEHYGTILNGNRSYYLTRSQLPFLTPLIKLILPHIPTDHKQQWLQRAIRATEKYHTYWTTGSHYVPQTGLSRFFDYGPPGSSPPEIIHETDPRDGSTVYQRVKRFFRENYHQGVPDYDISEYYDYDKDELKPKFMDNDRAMRESGFDTSRRFGPFNSKILDFNPVCLNSLIALMEYDLSELYLLLPGSNNQIKRNQKLSRAWHLKGKDRHELIDKYNWDENLGLYFDYDYVKKERRIYKFATTFLPLWAGIASKDQALKVSREAINSLEIPGGISSSDQIQGDQWDKPYVWAPLQLFAVDGLRKYGFDEIADRLATKFGSMVLKTFIKTGDLWEKYEGIKRDETVDLKFGYPTNEKGFGWTNAIFTRFYDELKKSGKLNGLLQLDEEGDGCGNEKIMYPSEEEEWIKVEFEKSLKK</sequence>
<protein>
    <recommendedName>
        <fullName evidence="4">Trehalase</fullName>
        <ecNumber evidence="4">3.2.1.28</ecNumber>
    </recommendedName>
    <alternativeName>
        <fullName evidence="4">Alpha-trehalose glucohydrolase</fullName>
    </alternativeName>
</protein>
<dbReference type="GO" id="GO:0005993">
    <property type="term" value="P:trehalose catabolic process"/>
    <property type="evidence" value="ECO:0007669"/>
    <property type="project" value="TreeGrafter"/>
</dbReference>
<evidence type="ECO:0000256" key="1">
    <source>
        <dbReference type="ARBA" id="ARBA00005615"/>
    </source>
</evidence>
<organism evidence="5 6">
    <name type="scientific">Phakopsora pachyrhizi</name>
    <name type="common">Asian soybean rust disease fungus</name>
    <dbReference type="NCBI Taxonomy" id="170000"/>
    <lineage>
        <taxon>Eukaryota</taxon>
        <taxon>Fungi</taxon>
        <taxon>Dikarya</taxon>
        <taxon>Basidiomycota</taxon>
        <taxon>Pucciniomycotina</taxon>
        <taxon>Pucciniomycetes</taxon>
        <taxon>Pucciniales</taxon>
        <taxon>Phakopsoraceae</taxon>
        <taxon>Phakopsora</taxon>
    </lineage>
</organism>
<comment type="similarity">
    <text evidence="1 4">Belongs to the glycosyl hydrolase 37 family.</text>
</comment>
<evidence type="ECO:0000313" key="6">
    <source>
        <dbReference type="Proteomes" id="UP001153365"/>
    </source>
</evidence>
<evidence type="ECO:0000256" key="4">
    <source>
        <dbReference type="RuleBase" id="RU361180"/>
    </source>
</evidence>
<keyword evidence="6" id="KW-1185">Reference proteome</keyword>
<dbReference type="InterPro" id="IPR018232">
    <property type="entry name" value="Glyco_hydro_37_CS"/>
</dbReference>
<dbReference type="GO" id="GO:0004555">
    <property type="term" value="F:alpha,alpha-trehalase activity"/>
    <property type="evidence" value="ECO:0007669"/>
    <property type="project" value="UniProtKB-EC"/>
</dbReference>
<evidence type="ECO:0000313" key="5">
    <source>
        <dbReference type="EMBL" id="CAH7688399.1"/>
    </source>
</evidence>
<keyword evidence="2 4" id="KW-0378">Hydrolase</keyword>
<name>A0AAV0BP30_PHAPC</name>
<comment type="catalytic activity">
    <reaction evidence="4">
        <text>alpha,alpha-trehalose + H2O = alpha-D-glucose + beta-D-glucose</text>
        <dbReference type="Rhea" id="RHEA:32675"/>
        <dbReference type="ChEBI" id="CHEBI:15377"/>
        <dbReference type="ChEBI" id="CHEBI:15903"/>
        <dbReference type="ChEBI" id="CHEBI:16551"/>
        <dbReference type="ChEBI" id="CHEBI:17925"/>
        <dbReference type="EC" id="3.2.1.28"/>
    </reaction>
</comment>
<dbReference type="InterPro" id="IPR001661">
    <property type="entry name" value="Glyco_hydro_37"/>
</dbReference>
<evidence type="ECO:0000256" key="3">
    <source>
        <dbReference type="ARBA" id="ARBA00023295"/>
    </source>
</evidence>
<proteinExistence type="inferred from homology"/>
<dbReference type="PANTHER" id="PTHR23403:SF6">
    <property type="entry name" value="CYTOSOLIC NEUTRAL TREHALASE-RELATED"/>
    <property type="match status" value="1"/>
</dbReference>
<dbReference type="InterPro" id="IPR012341">
    <property type="entry name" value="6hp_glycosidase-like_sf"/>
</dbReference>
<dbReference type="EMBL" id="CALTRL010005981">
    <property type="protein sequence ID" value="CAH7688399.1"/>
    <property type="molecule type" value="Genomic_DNA"/>
</dbReference>
<dbReference type="Gene3D" id="1.50.10.10">
    <property type="match status" value="1"/>
</dbReference>
<dbReference type="SUPFAM" id="SSF48208">
    <property type="entry name" value="Six-hairpin glycosidases"/>
    <property type="match status" value="1"/>
</dbReference>
<gene>
    <name evidence="5" type="ORF">PPACK8108_LOCUS23366</name>
</gene>
<dbReference type="PROSITE" id="PS00928">
    <property type="entry name" value="TREHALASE_2"/>
    <property type="match status" value="1"/>
</dbReference>
<dbReference type="AlphaFoldDB" id="A0AAV0BP30"/>
<reference evidence="5" key="1">
    <citation type="submission" date="2022-06" db="EMBL/GenBank/DDBJ databases">
        <authorList>
            <consortium name="SYNGENTA / RWTH Aachen University"/>
        </authorList>
    </citation>
    <scope>NUCLEOTIDE SEQUENCE</scope>
</reference>
<dbReference type="Proteomes" id="UP001153365">
    <property type="component" value="Unassembled WGS sequence"/>
</dbReference>
<comment type="caution">
    <text evidence="5">The sequence shown here is derived from an EMBL/GenBank/DDBJ whole genome shotgun (WGS) entry which is preliminary data.</text>
</comment>